<keyword evidence="1" id="KW-0540">Nuclease</keyword>
<dbReference type="Proteomes" id="UP000470470">
    <property type="component" value="Unassembled WGS sequence"/>
</dbReference>
<dbReference type="AlphaFoldDB" id="A0A7K3WE84"/>
<keyword evidence="1" id="KW-0378">Hydrolase</keyword>
<reference evidence="1 2" key="1">
    <citation type="submission" date="2020-02" db="EMBL/GenBank/DDBJ databases">
        <title>The whole genome sequence of CPCC 205119.</title>
        <authorList>
            <person name="Jiang Z."/>
        </authorList>
    </citation>
    <scope>NUCLEOTIDE SEQUENCE [LARGE SCALE GENOMIC DNA]</scope>
    <source>
        <strain evidence="1 2">CPCC 205119</strain>
    </source>
</reference>
<comment type="caution">
    <text evidence="1">The sequence shown here is derived from an EMBL/GenBank/DDBJ whole genome shotgun (WGS) entry which is preliminary data.</text>
</comment>
<gene>
    <name evidence="1" type="ORF">G1H19_11655</name>
</gene>
<sequence length="280" mass="30785">MWSGAIRESEEGDSARRRRGNIPVRKLAVVGDDGELLEVIHAPREGSTDHPFHLVREIGAHFFDRCPICLSPEPTSAEHLPPAALGGRPMTRTCARCNNDLGRVEAELTDWRDDAFRHTTTTADAIVGARKLPRLLHRRTADGKFALIIDGPMHPDAEPMLKGPEFALQMTPPNPRLYKLAALKHAYLAACLDLRAIPQTPRADLIRSDLLAARDAPSRKKIPASEYALSMPIMRTYEQPRGPSAALGYVPRSDGLAEWWISLAGTIAVPWPLPDSPPVG</sequence>
<dbReference type="EMBL" id="JAAGWK010000015">
    <property type="protein sequence ID" value="NEL54656.1"/>
    <property type="molecule type" value="Genomic_DNA"/>
</dbReference>
<accession>A0A7K3WE84</accession>
<dbReference type="GO" id="GO:0004519">
    <property type="term" value="F:endonuclease activity"/>
    <property type="evidence" value="ECO:0007669"/>
    <property type="project" value="UniProtKB-KW"/>
</dbReference>
<organism evidence="1 2">
    <name type="scientific">Goekera deserti</name>
    <dbReference type="NCBI Taxonomy" id="2497753"/>
    <lineage>
        <taxon>Bacteria</taxon>
        <taxon>Bacillati</taxon>
        <taxon>Actinomycetota</taxon>
        <taxon>Actinomycetes</taxon>
        <taxon>Geodermatophilales</taxon>
        <taxon>Geodermatophilaceae</taxon>
        <taxon>Goekera</taxon>
    </lineage>
</organism>
<dbReference type="RefSeq" id="WP_162392163.1">
    <property type="nucleotide sequence ID" value="NZ_JAABOZ010000001.1"/>
</dbReference>
<keyword evidence="2" id="KW-1185">Reference proteome</keyword>
<evidence type="ECO:0000313" key="2">
    <source>
        <dbReference type="Proteomes" id="UP000470470"/>
    </source>
</evidence>
<evidence type="ECO:0000313" key="1">
    <source>
        <dbReference type="EMBL" id="NEL54656.1"/>
    </source>
</evidence>
<protein>
    <submittedName>
        <fullName evidence="1">HNH endonuclease</fullName>
    </submittedName>
</protein>
<name>A0A7K3WE84_9ACTN</name>
<keyword evidence="1" id="KW-0255">Endonuclease</keyword>
<proteinExistence type="predicted"/>